<dbReference type="GO" id="GO:0036055">
    <property type="term" value="F:protein-succinyllysine desuccinylase activity"/>
    <property type="evidence" value="ECO:0007669"/>
    <property type="project" value="UniProtKB-UniRule"/>
</dbReference>
<dbReference type="Gene3D" id="3.30.1600.10">
    <property type="entry name" value="SIR2/SIRT2 'Small Domain"/>
    <property type="match status" value="1"/>
</dbReference>
<reference evidence="6 7" key="1">
    <citation type="submission" date="2020-08" db="EMBL/GenBank/DDBJ databases">
        <title>Genomic Encyclopedia of Type Strains, Phase III (KMG-III): the genomes of soil and plant-associated and newly described type strains.</title>
        <authorList>
            <person name="Whitman W."/>
        </authorList>
    </citation>
    <scope>NUCLEOTIDE SEQUENCE [LARGE SCALE GENOMIC DNA]</scope>
    <source>
        <strain evidence="6 7">CECT 8799</strain>
    </source>
</reference>
<sequence length="237" mass="26014">MKYQHIVVLTGAGVSAESGIRTFRGADGLWENHRLEDVATPEAFDRDPELVQRFYNERRRQLLSPQIAPNAAHQALAELEREFPGDLLLVTQNIDDLHERAGSRNLIHMHGELLKARCGNTGSLYPIRGDLRTGDPCNCCGVSGSLRPHVVWFGEMPLEMERISDALSGCDLFISIGTSGNVYPAAGFVECANAAGAHSVELNLEPGSTHDAFHEHRYGPASEVVAGFVRELLENSR</sequence>
<dbReference type="InterPro" id="IPR026590">
    <property type="entry name" value="Ssirtuin_cat_dom"/>
</dbReference>
<dbReference type="InterPro" id="IPR029035">
    <property type="entry name" value="DHS-like_NAD/FAD-binding_dom"/>
</dbReference>
<dbReference type="SUPFAM" id="SSF52467">
    <property type="entry name" value="DHS-like NAD/FAD-binding domain"/>
    <property type="match status" value="1"/>
</dbReference>
<keyword evidence="1" id="KW-0808">Transferase</keyword>
<feature type="domain" description="Deacetylase sirtuin-type" evidence="5">
    <location>
        <begin position="1"/>
        <end position="235"/>
    </location>
</feature>
<evidence type="ECO:0000256" key="1">
    <source>
        <dbReference type="ARBA" id="ARBA00022679"/>
    </source>
</evidence>
<dbReference type="RefSeq" id="WP_183461968.1">
    <property type="nucleotide sequence ID" value="NZ_JACHWZ010000017.1"/>
</dbReference>
<feature type="binding site" evidence="3">
    <location>
        <position position="55"/>
    </location>
    <ligand>
        <name>substrate</name>
    </ligand>
</feature>
<feature type="binding site" evidence="3">
    <location>
        <position position="137"/>
    </location>
    <ligand>
        <name>Zn(2+)</name>
        <dbReference type="ChEBI" id="CHEBI:29105"/>
    </ligand>
</feature>
<evidence type="ECO:0000256" key="2">
    <source>
        <dbReference type="ARBA" id="ARBA00023027"/>
    </source>
</evidence>
<proteinExistence type="inferred from homology"/>
<comment type="cofactor">
    <cofactor evidence="3">
        <name>Zn(2+)</name>
        <dbReference type="ChEBI" id="CHEBI:29105"/>
    </cofactor>
    <text evidence="3">Binds 1 zinc ion per subunit.</text>
</comment>
<gene>
    <name evidence="3" type="primary">cobB</name>
    <name evidence="6" type="ORF">FHS09_003425</name>
</gene>
<feature type="binding site" evidence="3">
    <location>
        <position position="118"/>
    </location>
    <ligand>
        <name>Zn(2+)</name>
        <dbReference type="ChEBI" id="CHEBI:29105"/>
    </ligand>
</feature>
<comment type="caution">
    <text evidence="3 4">Lacks conserved residue(s) required for the propagation of feature annotation.</text>
</comment>
<dbReference type="InterPro" id="IPR027546">
    <property type="entry name" value="Sirtuin_class_III"/>
</dbReference>
<feature type="binding site" evidence="3">
    <location>
        <begin position="11"/>
        <end position="30"/>
    </location>
    <ligand>
        <name>NAD(+)</name>
        <dbReference type="ChEBI" id="CHEBI:57540"/>
    </ligand>
</feature>
<accession>A0A7W4ZAH7</accession>
<dbReference type="InterPro" id="IPR050134">
    <property type="entry name" value="NAD-dep_sirtuin_deacylases"/>
</dbReference>
<dbReference type="GO" id="GO:0036054">
    <property type="term" value="F:protein-malonyllysine demalonylase activity"/>
    <property type="evidence" value="ECO:0007669"/>
    <property type="project" value="InterPro"/>
</dbReference>
<comment type="function">
    <text evidence="3">NAD-dependent lysine deacetylase and desuccinylase that specifically removes acetyl and succinyl groups on target proteins. Modulates the activities of several proteins which are inactive in their acylated form.</text>
</comment>
<keyword evidence="3" id="KW-0479">Metal-binding</keyword>
<dbReference type="Proteomes" id="UP000535937">
    <property type="component" value="Unassembled WGS sequence"/>
</dbReference>
<dbReference type="GO" id="GO:0008270">
    <property type="term" value="F:zinc ion binding"/>
    <property type="evidence" value="ECO:0007669"/>
    <property type="project" value="UniProtKB-UniRule"/>
</dbReference>
<dbReference type="HAMAP" id="MF_01121">
    <property type="entry name" value="Sirtuin_ClassIII"/>
    <property type="match status" value="1"/>
</dbReference>
<dbReference type="AlphaFoldDB" id="A0A7W4ZAH7"/>
<dbReference type="InterPro" id="IPR003000">
    <property type="entry name" value="Sirtuin"/>
</dbReference>
<comment type="caution">
    <text evidence="6">The sequence shown here is derived from an EMBL/GenBank/DDBJ whole genome shotgun (WGS) entry which is preliminary data.</text>
</comment>
<dbReference type="InterPro" id="IPR026591">
    <property type="entry name" value="Sirtuin_cat_small_dom_sf"/>
</dbReference>
<dbReference type="EC" id="2.3.1.286" evidence="3"/>
<evidence type="ECO:0000256" key="3">
    <source>
        <dbReference type="HAMAP-Rule" id="MF_01121"/>
    </source>
</evidence>
<feature type="binding site" evidence="3">
    <location>
        <begin position="92"/>
        <end position="95"/>
    </location>
    <ligand>
        <name>NAD(+)</name>
        <dbReference type="ChEBI" id="CHEBI:57540"/>
    </ligand>
</feature>
<organism evidence="6 7">
    <name type="scientific">Microbulbifer rhizosphaerae</name>
    <dbReference type="NCBI Taxonomy" id="1562603"/>
    <lineage>
        <taxon>Bacteria</taxon>
        <taxon>Pseudomonadati</taxon>
        <taxon>Pseudomonadota</taxon>
        <taxon>Gammaproteobacteria</taxon>
        <taxon>Cellvibrionales</taxon>
        <taxon>Microbulbiferaceae</taxon>
        <taxon>Microbulbifer</taxon>
    </lineage>
</organism>
<dbReference type="EMBL" id="JACHWZ010000017">
    <property type="protein sequence ID" value="MBB3062576.1"/>
    <property type="molecule type" value="Genomic_DNA"/>
</dbReference>
<comment type="similarity">
    <text evidence="3">Belongs to the sirtuin family. Class III subfamily.</text>
</comment>
<keyword evidence="2 3" id="KW-0520">NAD</keyword>
<protein>
    <recommendedName>
        <fullName evidence="3">NAD-dependent protein deacylase</fullName>
        <ecNumber evidence="3">2.3.1.286</ecNumber>
    </recommendedName>
    <alternativeName>
        <fullName evidence="3">Regulatory protein SIR2 homolog</fullName>
    </alternativeName>
</protein>
<feature type="binding site" evidence="3">
    <location>
        <position position="221"/>
    </location>
    <ligand>
        <name>NAD(+)</name>
        <dbReference type="ChEBI" id="CHEBI:57540"/>
    </ligand>
</feature>
<keyword evidence="6" id="KW-0378">Hydrolase</keyword>
<comment type="catalytic activity">
    <reaction evidence="3">
        <text>N(6)-acetyl-L-lysyl-[protein] + NAD(+) + H2O = 2''-O-acetyl-ADP-D-ribose + nicotinamide + L-lysyl-[protein]</text>
        <dbReference type="Rhea" id="RHEA:43636"/>
        <dbReference type="Rhea" id="RHEA-COMP:9752"/>
        <dbReference type="Rhea" id="RHEA-COMP:10731"/>
        <dbReference type="ChEBI" id="CHEBI:15377"/>
        <dbReference type="ChEBI" id="CHEBI:17154"/>
        <dbReference type="ChEBI" id="CHEBI:29969"/>
        <dbReference type="ChEBI" id="CHEBI:57540"/>
        <dbReference type="ChEBI" id="CHEBI:61930"/>
        <dbReference type="ChEBI" id="CHEBI:83767"/>
        <dbReference type="EC" id="2.3.1.286"/>
    </reaction>
</comment>
<dbReference type="GO" id="GO:0070403">
    <property type="term" value="F:NAD+ binding"/>
    <property type="evidence" value="ECO:0007669"/>
    <property type="project" value="UniProtKB-UniRule"/>
</dbReference>
<keyword evidence="3" id="KW-0963">Cytoplasm</keyword>
<keyword evidence="3" id="KW-0862">Zinc</keyword>
<dbReference type="GO" id="GO:0005737">
    <property type="term" value="C:cytoplasm"/>
    <property type="evidence" value="ECO:0007669"/>
    <property type="project" value="UniProtKB-SubCell"/>
</dbReference>
<dbReference type="PANTHER" id="PTHR11085">
    <property type="entry name" value="NAD-DEPENDENT PROTEIN DEACYLASE SIRTUIN-5, MITOCHONDRIAL-RELATED"/>
    <property type="match status" value="1"/>
</dbReference>
<dbReference type="GO" id="GO:0017136">
    <property type="term" value="F:histone deacetylase activity, NAD-dependent"/>
    <property type="evidence" value="ECO:0007669"/>
    <property type="project" value="TreeGrafter"/>
</dbReference>
<comment type="domain">
    <text evidence="3">2 residues (Tyr-55 and Arg-58) present in a large hydrophobic pocket are probably involved in substrate specificity. They are important for desuccinylation activity, but dispensable for deacetylation activity.</text>
</comment>
<evidence type="ECO:0000313" key="7">
    <source>
        <dbReference type="Proteomes" id="UP000535937"/>
    </source>
</evidence>
<evidence type="ECO:0000259" key="5">
    <source>
        <dbReference type="PROSITE" id="PS50305"/>
    </source>
</evidence>
<dbReference type="CDD" id="cd01412">
    <property type="entry name" value="SIRT5_Af1_CobB"/>
    <property type="match status" value="1"/>
</dbReference>
<feature type="binding site" evidence="3">
    <location>
        <begin position="177"/>
        <end position="179"/>
    </location>
    <ligand>
        <name>NAD(+)</name>
        <dbReference type="ChEBI" id="CHEBI:57540"/>
    </ligand>
</feature>
<dbReference type="PANTHER" id="PTHR11085:SF4">
    <property type="entry name" value="NAD-DEPENDENT PROTEIN DEACYLASE"/>
    <property type="match status" value="1"/>
</dbReference>
<name>A0A7W4ZAH7_9GAMM</name>
<comment type="subcellular location">
    <subcellularLocation>
        <location evidence="3">Cytoplasm</location>
    </subcellularLocation>
</comment>
<feature type="active site" description="Proton acceptor" evidence="3">
    <location>
        <position position="110"/>
    </location>
</feature>
<feature type="binding site" evidence="3">
    <location>
        <position position="58"/>
    </location>
    <ligand>
        <name>substrate</name>
    </ligand>
</feature>
<dbReference type="Pfam" id="PF02146">
    <property type="entry name" value="SIR2"/>
    <property type="match status" value="1"/>
</dbReference>
<keyword evidence="7" id="KW-1185">Reference proteome</keyword>
<dbReference type="Gene3D" id="3.40.50.1220">
    <property type="entry name" value="TPP-binding domain"/>
    <property type="match status" value="1"/>
</dbReference>
<comment type="catalytic activity">
    <reaction evidence="3">
        <text>N(6)-succinyl-L-lysyl-[protein] + NAD(+) + H2O = 2''-O-succinyl-ADP-D-ribose + nicotinamide + L-lysyl-[protein]</text>
        <dbReference type="Rhea" id="RHEA:47668"/>
        <dbReference type="Rhea" id="RHEA-COMP:9752"/>
        <dbReference type="Rhea" id="RHEA-COMP:11877"/>
        <dbReference type="ChEBI" id="CHEBI:15377"/>
        <dbReference type="ChEBI" id="CHEBI:17154"/>
        <dbReference type="ChEBI" id="CHEBI:29969"/>
        <dbReference type="ChEBI" id="CHEBI:57540"/>
        <dbReference type="ChEBI" id="CHEBI:87830"/>
        <dbReference type="ChEBI" id="CHEBI:87832"/>
    </reaction>
</comment>
<dbReference type="NCBIfam" id="NF001755">
    <property type="entry name" value="PRK00481.1-5"/>
    <property type="match status" value="1"/>
</dbReference>
<evidence type="ECO:0000256" key="4">
    <source>
        <dbReference type="PROSITE-ProRule" id="PRU00236"/>
    </source>
</evidence>
<evidence type="ECO:0000313" key="6">
    <source>
        <dbReference type="EMBL" id="MBB3062576.1"/>
    </source>
</evidence>
<dbReference type="PROSITE" id="PS50305">
    <property type="entry name" value="SIRTUIN"/>
    <property type="match status" value="1"/>
</dbReference>